<protein>
    <submittedName>
        <fullName evidence="1">Uncharacterized protein</fullName>
    </submittedName>
</protein>
<accession>A0A016SXD0</accession>
<gene>
    <name evidence="1" type="primary">Acey_s0164.g3536</name>
    <name evidence="1" type="ORF">Y032_0164g3536</name>
</gene>
<name>A0A016SXD0_9BILA</name>
<sequence length="66" mass="7742">MLSLVKTPHLRQEMNTWMDESYWITKWIKSSGNGNIPAVFSLPRSNILDTAPALFHIIHYHKFDDK</sequence>
<dbReference type="EMBL" id="JARK01001500">
    <property type="protein sequence ID" value="EYB95052.1"/>
    <property type="molecule type" value="Genomic_DNA"/>
</dbReference>
<organism evidence="1 2">
    <name type="scientific">Ancylostoma ceylanicum</name>
    <dbReference type="NCBI Taxonomy" id="53326"/>
    <lineage>
        <taxon>Eukaryota</taxon>
        <taxon>Metazoa</taxon>
        <taxon>Ecdysozoa</taxon>
        <taxon>Nematoda</taxon>
        <taxon>Chromadorea</taxon>
        <taxon>Rhabditida</taxon>
        <taxon>Rhabditina</taxon>
        <taxon>Rhabditomorpha</taxon>
        <taxon>Strongyloidea</taxon>
        <taxon>Ancylostomatidae</taxon>
        <taxon>Ancylostomatinae</taxon>
        <taxon>Ancylostoma</taxon>
    </lineage>
</organism>
<proteinExistence type="predicted"/>
<keyword evidence="2" id="KW-1185">Reference proteome</keyword>
<dbReference type="Proteomes" id="UP000024635">
    <property type="component" value="Unassembled WGS sequence"/>
</dbReference>
<dbReference type="AlphaFoldDB" id="A0A016SXD0"/>
<comment type="caution">
    <text evidence="1">The sequence shown here is derived from an EMBL/GenBank/DDBJ whole genome shotgun (WGS) entry which is preliminary data.</text>
</comment>
<reference evidence="2" key="1">
    <citation type="journal article" date="2015" name="Nat. Genet.">
        <title>The genome and transcriptome of the zoonotic hookworm Ancylostoma ceylanicum identify infection-specific gene families.</title>
        <authorList>
            <person name="Schwarz E.M."/>
            <person name="Hu Y."/>
            <person name="Antoshechkin I."/>
            <person name="Miller M.M."/>
            <person name="Sternberg P.W."/>
            <person name="Aroian R.V."/>
        </authorList>
    </citation>
    <scope>NUCLEOTIDE SEQUENCE</scope>
    <source>
        <strain evidence="2">HY135</strain>
    </source>
</reference>
<evidence type="ECO:0000313" key="2">
    <source>
        <dbReference type="Proteomes" id="UP000024635"/>
    </source>
</evidence>
<evidence type="ECO:0000313" key="1">
    <source>
        <dbReference type="EMBL" id="EYB95052.1"/>
    </source>
</evidence>